<organism evidence="1">
    <name type="scientific">Emiliania huxleyi</name>
    <name type="common">Coccolithophore</name>
    <name type="synonym">Pontosphaera huxleyi</name>
    <dbReference type="NCBI Taxonomy" id="2903"/>
    <lineage>
        <taxon>Eukaryota</taxon>
        <taxon>Haptista</taxon>
        <taxon>Haptophyta</taxon>
        <taxon>Prymnesiophyceae</taxon>
        <taxon>Isochrysidales</taxon>
        <taxon>Noelaerhabdaceae</taxon>
        <taxon>Emiliania</taxon>
    </lineage>
</organism>
<reference evidence="1" key="1">
    <citation type="submission" date="2021-01" db="EMBL/GenBank/DDBJ databases">
        <authorList>
            <person name="Corre E."/>
            <person name="Pelletier E."/>
            <person name="Niang G."/>
            <person name="Scheremetjew M."/>
            <person name="Finn R."/>
            <person name="Kale V."/>
            <person name="Holt S."/>
            <person name="Cochrane G."/>
            <person name="Meng A."/>
            <person name="Brown T."/>
            <person name="Cohen L."/>
        </authorList>
    </citation>
    <scope>NUCLEOTIDE SEQUENCE</scope>
    <source>
        <strain evidence="1">379</strain>
    </source>
</reference>
<protein>
    <recommendedName>
        <fullName evidence="2">VOC domain-containing protein</fullName>
    </recommendedName>
</protein>
<dbReference type="InterPro" id="IPR029068">
    <property type="entry name" value="Glyas_Bleomycin-R_OHBP_Dase"/>
</dbReference>
<sequence>MEAGGVAFREVQFEGPDSTNIVLLELLDKQLAQPAYSLAGYAAVGPVVTVVADASAEEAFYVNLLGLDRVASGLLTGSDIEQAVGLPKGAGLDYRVLGRAEDPMGRVQVLEYQGARGKGLYHRAKPPALGHLHATWHVRTVAPLAARSTGSSALSAARGG</sequence>
<evidence type="ECO:0000313" key="1">
    <source>
        <dbReference type="EMBL" id="CAE0533968.1"/>
    </source>
</evidence>
<dbReference type="EMBL" id="HBIR01010386">
    <property type="protein sequence ID" value="CAE0533968.1"/>
    <property type="molecule type" value="Transcribed_RNA"/>
</dbReference>
<accession>A0A7S3W397</accession>
<dbReference type="AlphaFoldDB" id="A0A7S3W397"/>
<dbReference type="Gene3D" id="3.10.180.10">
    <property type="entry name" value="2,3-Dihydroxybiphenyl 1,2-Dioxygenase, domain 1"/>
    <property type="match status" value="1"/>
</dbReference>
<proteinExistence type="predicted"/>
<evidence type="ECO:0008006" key="2">
    <source>
        <dbReference type="Google" id="ProtNLM"/>
    </source>
</evidence>
<gene>
    <name evidence="1" type="ORF">EHUX00137_LOCUS7383</name>
</gene>
<name>A0A7S3W397_EMIHU</name>